<dbReference type="InterPro" id="IPR002890">
    <property type="entry name" value="MG2"/>
</dbReference>
<dbReference type="InterPro" id="IPR008930">
    <property type="entry name" value="Terpenoid_cyclase/PrenylTrfase"/>
</dbReference>
<dbReference type="SMART" id="SM00028">
    <property type="entry name" value="TPR"/>
    <property type="match status" value="5"/>
</dbReference>
<dbReference type="InterPro" id="IPR011990">
    <property type="entry name" value="TPR-like_helical_dom_sf"/>
</dbReference>
<dbReference type="Pfam" id="PF07703">
    <property type="entry name" value="A2M_BRD"/>
    <property type="match status" value="1"/>
</dbReference>
<comment type="similarity">
    <text evidence="1">Belongs to the protease inhibitor I39 (alpha-2-macroglobulin) family. Bacterial alpha-2-macroglobulin subfamily.</text>
</comment>
<dbReference type="Proteomes" id="UP001500840">
    <property type="component" value="Unassembled WGS sequence"/>
</dbReference>
<evidence type="ECO:0000313" key="6">
    <source>
        <dbReference type="EMBL" id="GAA4459983.1"/>
    </source>
</evidence>
<keyword evidence="3" id="KW-0732">Signal</keyword>
<dbReference type="Gene3D" id="1.25.40.10">
    <property type="entry name" value="Tetratricopeptide repeat domain"/>
    <property type="match status" value="5"/>
</dbReference>
<dbReference type="PANTHER" id="PTHR40094:SF1">
    <property type="entry name" value="UBIQUITIN DOMAIN-CONTAINING PROTEIN"/>
    <property type="match status" value="1"/>
</dbReference>
<gene>
    <name evidence="6" type="ORF">GCM10023156_40300</name>
</gene>
<dbReference type="RefSeq" id="WP_345324944.1">
    <property type="nucleotide sequence ID" value="NZ_BAABGA010000049.1"/>
</dbReference>
<dbReference type="InterPro" id="IPR019734">
    <property type="entry name" value="TPR_rpt"/>
</dbReference>
<evidence type="ECO:0000259" key="4">
    <source>
        <dbReference type="SMART" id="SM01359"/>
    </source>
</evidence>
<dbReference type="SUPFAM" id="SSF48239">
    <property type="entry name" value="Terpenoid cyclases/Protein prenyltransferases"/>
    <property type="match status" value="1"/>
</dbReference>
<name>A0ABP8N6F6_9BACT</name>
<evidence type="ECO:0000256" key="1">
    <source>
        <dbReference type="ARBA" id="ARBA00010556"/>
    </source>
</evidence>
<reference evidence="7" key="1">
    <citation type="journal article" date="2019" name="Int. J. Syst. Evol. Microbiol.">
        <title>The Global Catalogue of Microorganisms (GCM) 10K type strain sequencing project: providing services to taxonomists for standard genome sequencing and annotation.</title>
        <authorList>
            <consortium name="The Broad Institute Genomics Platform"/>
            <consortium name="The Broad Institute Genome Sequencing Center for Infectious Disease"/>
            <person name="Wu L."/>
            <person name="Ma J."/>
        </authorList>
    </citation>
    <scope>NUCLEOTIDE SEQUENCE [LARGE SCALE GENOMIC DNA]</scope>
    <source>
        <strain evidence="7">JCM 17759</strain>
    </source>
</reference>
<organism evidence="6 7">
    <name type="scientific">Novipirellula rosea</name>
    <dbReference type="NCBI Taxonomy" id="1031540"/>
    <lineage>
        <taxon>Bacteria</taxon>
        <taxon>Pseudomonadati</taxon>
        <taxon>Planctomycetota</taxon>
        <taxon>Planctomycetia</taxon>
        <taxon>Pirellulales</taxon>
        <taxon>Pirellulaceae</taxon>
        <taxon>Novipirellula</taxon>
    </lineage>
</organism>
<sequence length="2788" mass="309720">MGSLRCCFLIATSVALLGHVATLAAEPPADASQITTLPDLDRAIHDAMQSRKFDTAVKLIEKSLDDKAVASRDYLLYLKANALAESGVHDDALAAYETLEKQYPDSAWVPRARFGRAHVMVLRHQYKDAGAIYAAEAERLLSRDRKDELAKLYLEYADRYFEGIASEDPSQLKKPDYKQALTYYIEAVKLGPSASLRQTIEFRIARCQEELQSYGAARLAYQDFLKKYKRADPESDAAAPPATLAEATFRLGDVELKLGKNAEARKTWQDFLSSWKAVDAGEDTVAIDEYLARAEYEIAHTYGLPTPASIRDLELATTAAERFLSHHPEHELASKAELQIAQGFAHHRRHTQAAERLESLIDTTAYAETPEVAVARQMLGQQFLAQEKFNEAIAAWRAFLENHPADPHWPEVQKRIVDTEFAKAAYAKRQKKFGEARDLWTTFLNNHPLDARAAKILLTLGKMKSSEASELHNQRVAKVIEDGKSAQSVDLDKQTKQLFQDAISDWRRVVNKYPDAREASIASLLIGITLEERLGKPKEALEAYKQVSNNVRAAQRIRRLTSPTLQIVTERKFRSDEQPRIKLTTRNLENVTVKTYRVDMIDYFRKMHLASGIETLDIALIDPDSQFVHKIENNEQYKQVEGDIEIPVDGPSVTAVTVSSDKLEATTMVVVSDIDILVKSSRNELFLFAENMRLGKPAAGVSVLMSDGDKVFAEEITGDDGILQTQLSELRSIKDLRVFAVQEGHMASTVTNLNGLDFAVGLTPRGYLYTDRPAYRSGQLVNIKGVVRWVDQDRHTFKAGEKFKLDVYDSRGRQLQSSDVSLGDFGTVSGNILLPSTATPGDYRVHLHRITSGESDRVGTLSFEATFKVSEYKLEPVQLSVEPEKQVYHRGETIRATVQLKYYYGTPLANESIRYRLGNDAAVSEGETDKEGKLSIEFDTASFDESQPLRLTVENPQRNLTTTHTVFLSTRGFEIAASTTRDVFLNGESFETLFKVSDPAGKPIETPLSVEVFMQTVTDGRPGEKLVERHDLSSDDDDGEARLTLNLDEPGIYVIRATGTDQFQNRISGENRIRISGDKDTTRLRILADRHRYQVGDKAAVNLHWREAPALALLTFEGASILDYQLVTLASGDNKIELPMKSSFAPNVFLSVAVMTKNQFHSAQSEFRVSQTLQISLKPHSQQLKPGDDLTVEITVTDPQGNPVKSELSLGLVQTNLLNTFSNVQDAIEAFFSEGIRRTAIRKSTSCTFTYRPATQNVSESSLAEAERVEILERETRALADLSGRMLPPTAMHDRRLNAAVPIVGDFAVATDWMMNGGELNSDVGVDFDVDNEMDGLSQFIEPFGGTDDPFGEDVQQSELGQMPSSQVWDSLSRRRLSVRGSSESTAGYAVQANIPQAANVPMEQNAQLFFDQSPVWRVVPQTEYFDSSVTQNLNSNSMVNGVTADGALIVLKGRADIERKIRELGFQWLPTMAHAETAFWDPTVDTDDQGHATITITMPAKSTAWRLTAKGINTETLAGEASEDVITKRDLFGILKTPLAFTAGDKTKLPIEIHHGPGDKRSVSVSLKTTFGDPSTTDSKSVSQTKTIEIDGEGIQKLAIPIEIESASSVTFELTVTSDGEPDDVTSEVVAVRPFGFPVFQTASGTSSQNTVALIGLDKDQPTESSSLEILIGPSVNRSLLESVLGSSPNPLFNCGLPSASPIERAISDAMGGTALLKMIGQSRDSNTPEGQALSGRVASAVTQLVSAARDQGGWSWSGNPEAKAADPYLSSRVMWALHVARSIGFPVPQATIEKGKAYLQTAFTETDSSDLERQTVLLHAMAVSKCGDFSLANRLYRERNRLSLSGLIHLALTLAEMNHKEMGLEILPLIKIPGGDSQLSAEDRDTVLPWMRNVTELQAIYLLALQEMDPQNPDAAKMTESLLSARVGSRWPIEKVNGPAITALAKWNAAADNASEPFELTLTVNDHELEMLAIDPRKDATRRIVIDESLLSREKPNRIEFNLVGRATFSYSAVLTGFVSADKIKSSTKQWTVSRIYEPAPKQLDGRDVPRGFGVVNGSYRSFTNALTQLPVGQRGVVTLNPRRHHVTNRTGEKYDYLVLTEPIPAGCSVLDGSVSGQFERFEIEPGHITFYIGDRNYPSDIKYTLVGSIPGNFRAAQSILRSFYEPSLFSISEVKALEVLDVGEASVDEYRLTPDEQYYFGKHAFENADFDAAHRYLTELVENWQLDAEKFKNATQWLFASSLKRKSHSDTVKYFEVLKEKFPDVEISFEDILKVAKSYRELGEYERSYLVYRATVQASFERESQVAGFLNERGEFVRSVQVMERLLHDYPAEAYVATATYALAQETYRRAAKASEDAKLKSAEITRVHLIHAAIKMLDNFVTTWPKDPADDQASFALATALIDLEQFEFAIDRCDKYAQRYSQSRLLDSFWYMIGYCHFELEHPEAALQMCRKVAEATFPNPDTGGTRVADNRWEATYIMGQVYHSLGDAADAIAEYTKVKERFTDAAEAIRFFNRKAVELDEVTTIKPDDPKTVELRFRNISEAVVKVYRIDLMKFGLLQRNLDRITAINLAGIKPYHEATVELGDGRDFRDREKTLELPLSDEGAYLIVCRGENLYASGLVLVSPLELVVQEDATSGRVRVSVKDTTSDQFLNKVHVKVIGSVNDQFVSDDTDLRGLMIADDIKGTSTVIAAHQNNQYAFYRGKVDLQSSVAAANTSPSSGNASAEAAPNAMAGQKPQSKGKAGLRDNLFRQNSIYQEEQQLNFEGLLNNERRGITTKEAYK</sequence>
<evidence type="ECO:0000313" key="7">
    <source>
        <dbReference type="Proteomes" id="UP001500840"/>
    </source>
</evidence>
<feature type="region of interest" description="Disordered" evidence="2">
    <location>
        <begin position="2720"/>
        <end position="2753"/>
    </location>
</feature>
<dbReference type="Pfam" id="PF00207">
    <property type="entry name" value="A2M"/>
    <property type="match status" value="1"/>
</dbReference>
<feature type="signal peptide" evidence="3">
    <location>
        <begin position="1"/>
        <end position="24"/>
    </location>
</feature>
<feature type="chain" id="PRO_5047477627" description="Tol-pal system protein YbgF" evidence="3">
    <location>
        <begin position="25"/>
        <end position="2788"/>
    </location>
</feature>
<dbReference type="SMART" id="SM01359">
    <property type="entry name" value="A2M_N_2"/>
    <property type="match status" value="1"/>
</dbReference>
<dbReference type="Gene3D" id="1.50.10.20">
    <property type="match status" value="1"/>
</dbReference>
<dbReference type="SMART" id="SM01360">
    <property type="entry name" value="A2M"/>
    <property type="match status" value="1"/>
</dbReference>
<keyword evidence="7" id="KW-1185">Reference proteome</keyword>
<dbReference type="Pfam" id="PF01835">
    <property type="entry name" value="MG2"/>
    <property type="match status" value="1"/>
</dbReference>
<feature type="domain" description="Alpha-2-macroglobulin bait region" evidence="4">
    <location>
        <begin position="1084"/>
        <end position="1220"/>
    </location>
</feature>
<feature type="domain" description="Alpha-2-macroglobulin" evidence="5">
    <location>
        <begin position="1478"/>
        <end position="1568"/>
    </location>
</feature>
<dbReference type="Gene3D" id="2.60.40.1930">
    <property type="match status" value="1"/>
</dbReference>
<evidence type="ECO:0000256" key="2">
    <source>
        <dbReference type="SAM" id="MobiDB-lite"/>
    </source>
</evidence>
<feature type="compositionally biased region" description="Low complexity" evidence="2">
    <location>
        <begin position="2723"/>
        <end position="2740"/>
    </location>
</feature>
<protein>
    <recommendedName>
        <fullName evidence="8">Tol-pal system protein YbgF</fullName>
    </recommendedName>
</protein>
<evidence type="ECO:0000259" key="5">
    <source>
        <dbReference type="SMART" id="SM01360"/>
    </source>
</evidence>
<dbReference type="InterPro" id="IPR011625">
    <property type="entry name" value="A2M_N_BRD"/>
</dbReference>
<dbReference type="PANTHER" id="PTHR40094">
    <property type="entry name" value="ALPHA-2-MACROGLOBULIN HOMOLOG"/>
    <property type="match status" value="1"/>
</dbReference>
<dbReference type="InterPro" id="IPR051802">
    <property type="entry name" value="YfhM-like"/>
</dbReference>
<proteinExistence type="inferred from homology"/>
<dbReference type="SUPFAM" id="SSF48452">
    <property type="entry name" value="TPR-like"/>
    <property type="match status" value="3"/>
</dbReference>
<comment type="caution">
    <text evidence="6">The sequence shown here is derived from an EMBL/GenBank/DDBJ whole genome shotgun (WGS) entry which is preliminary data.</text>
</comment>
<accession>A0ABP8N6F6</accession>
<dbReference type="EMBL" id="BAABGA010000049">
    <property type="protein sequence ID" value="GAA4459983.1"/>
    <property type="molecule type" value="Genomic_DNA"/>
</dbReference>
<evidence type="ECO:0008006" key="8">
    <source>
        <dbReference type="Google" id="ProtNLM"/>
    </source>
</evidence>
<dbReference type="InterPro" id="IPR001599">
    <property type="entry name" value="Macroglobln_a2"/>
</dbReference>
<dbReference type="Pfam" id="PF13432">
    <property type="entry name" value="TPR_16"/>
    <property type="match status" value="1"/>
</dbReference>
<evidence type="ECO:0000256" key="3">
    <source>
        <dbReference type="SAM" id="SignalP"/>
    </source>
</evidence>